<reference evidence="2" key="1">
    <citation type="submission" date="2013-11" db="EMBL/GenBank/DDBJ databases">
        <title>Genome sequence of the fusiform rust pathogen reveals effectors for host alternation and coevolution with pine.</title>
        <authorList>
            <consortium name="DOE Joint Genome Institute"/>
            <person name="Smith K."/>
            <person name="Pendleton A."/>
            <person name="Kubisiak T."/>
            <person name="Anderson C."/>
            <person name="Salamov A."/>
            <person name="Aerts A."/>
            <person name="Riley R."/>
            <person name="Clum A."/>
            <person name="Lindquist E."/>
            <person name="Ence D."/>
            <person name="Campbell M."/>
            <person name="Kronenberg Z."/>
            <person name="Feau N."/>
            <person name="Dhillon B."/>
            <person name="Hamelin R."/>
            <person name="Burleigh J."/>
            <person name="Smith J."/>
            <person name="Yandell M."/>
            <person name="Nelson C."/>
            <person name="Grigoriev I."/>
            <person name="Davis J."/>
        </authorList>
    </citation>
    <scope>NUCLEOTIDE SEQUENCE</scope>
    <source>
        <strain evidence="2">G11</strain>
    </source>
</reference>
<evidence type="ECO:0000313" key="3">
    <source>
        <dbReference type="Proteomes" id="UP000886653"/>
    </source>
</evidence>
<dbReference type="AlphaFoldDB" id="A0A9P6T601"/>
<evidence type="ECO:0000313" key="2">
    <source>
        <dbReference type="EMBL" id="KAG0138893.1"/>
    </source>
</evidence>
<organism evidence="2 3">
    <name type="scientific">Cronartium quercuum f. sp. fusiforme G11</name>
    <dbReference type="NCBI Taxonomy" id="708437"/>
    <lineage>
        <taxon>Eukaryota</taxon>
        <taxon>Fungi</taxon>
        <taxon>Dikarya</taxon>
        <taxon>Basidiomycota</taxon>
        <taxon>Pucciniomycotina</taxon>
        <taxon>Pucciniomycetes</taxon>
        <taxon>Pucciniales</taxon>
        <taxon>Coleosporiaceae</taxon>
        <taxon>Cronartium</taxon>
    </lineage>
</organism>
<gene>
    <name evidence="2" type="ORF">CROQUDRAFT_102696</name>
</gene>
<accession>A0A9P6T601</accession>
<name>A0A9P6T601_9BASI</name>
<dbReference type="EMBL" id="MU168290">
    <property type="protein sequence ID" value="KAG0138893.1"/>
    <property type="molecule type" value="Genomic_DNA"/>
</dbReference>
<proteinExistence type="predicted"/>
<evidence type="ECO:0000256" key="1">
    <source>
        <dbReference type="SAM" id="MobiDB-lite"/>
    </source>
</evidence>
<comment type="caution">
    <text evidence="2">The sequence shown here is derived from an EMBL/GenBank/DDBJ whole genome shotgun (WGS) entry which is preliminary data.</text>
</comment>
<feature type="region of interest" description="Disordered" evidence="1">
    <location>
        <begin position="34"/>
        <end position="78"/>
    </location>
</feature>
<protein>
    <submittedName>
        <fullName evidence="2">Uncharacterized protein</fullName>
    </submittedName>
</protein>
<keyword evidence="3" id="KW-1185">Reference proteome</keyword>
<sequence length="78" mass="8402">MSLLAVKELQTPQSLEEFGLSEAAGDFIPRAVEASGHRSSRRPFPEVGRSFSTPGAPRDLSRSSCGCHHPPKLSALRV</sequence>
<dbReference type="Proteomes" id="UP000886653">
    <property type="component" value="Unassembled WGS sequence"/>
</dbReference>